<dbReference type="PANTHER" id="PTHR30487:SF0">
    <property type="entry name" value="PREPILIN LEADER PEPTIDASE_N-METHYLTRANSFERASE-RELATED"/>
    <property type="match status" value="1"/>
</dbReference>
<dbReference type="InterPro" id="IPR000045">
    <property type="entry name" value="Prepilin_IV_endopep_pep"/>
</dbReference>
<protein>
    <submittedName>
        <fullName evidence="4">A24 family peptidase</fullName>
        <ecNumber evidence="4">3.4.23.-</ecNumber>
    </submittedName>
</protein>
<evidence type="ECO:0000256" key="2">
    <source>
        <dbReference type="SAM" id="Phobius"/>
    </source>
</evidence>
<dbReference type="Gene3D" id="1.20.120.1220">
    <property type="match status" value="1"/>
</dbReference>
<dbReference type="GO" id="GO:0016787">
    <property type="term" value="F:hydrolase activity"/>
    <property type="evidence" value="ECO:0007669"/>
    <property type="project" value="UniProtKB-KW"/>
</dbReference>
<evidence type="ECO:0000313" key="5">
    <source>
        <dbReference type="Proteomes" id="UP001494902"/>
    </source>
</evidence>
<dbReference type="InterPro" id="IPR050882">
    <property type="entry name" value="Prepilin_peptidase/N-MTase"/>
</dbReference>
<feature type="transmembrane region" description="Helical" evidence="2">
    <location>
        <begin position="73"/>
        <end position="91"/>
    </location>
</feature>
<dbReference type="EMBL" id="JBEDNQ010000002">
    <property type="protein sequence ID" value="MEQ3549804.1"/>
    <property type="molecule type" value="Genomic_DNA"/>
</dbReference>
<feature type="domain" description="Prepilin type IV endopeptidase peptidase" evidence="3">
    <location>
        <begin position="101"/>
        <end position="206"/>
    </location>
</feature>
<proteinExistence type="inferred from homology"/>
<feature type="transmembrane region" description="Helical" evidence="2">
    <location>
        <begin position="31"/>
        <end position="52"/>
    </location>
</feature>
<keyword evidence="5" id="KW-1185">Reference proteome</keyword>
<keyword evidence="2" id="KW-0812">Transmembrane</keyword>
<reference evidence="4 5" key="1">
    <citation type="submission" date="2024-03" db="EMBL/GenBank/DDBJ databases">
        <title>Draft genome sequence of Pseudonocardia nematodicida JCM 31783.</title>
        <authorList>
            <person name="Butdee W."/>
            <person name="Duangmal K."/>
        </authorList>
    </citation>
    <scope>NUCLEOTIDE SEQUENCE [LARGE SCALE GENOMIC DNA]</scope>
    <source>
        <strain evidence="4 5">JCM 31783</strain>
    </source>
</reference>
<keyword evidence="4" id="KW-0378">Hydrolase</keyword>
<gene>
    <name evidence="4" type="ORF">WIS52_04925</name>
</gene>
<accession>A0ABV1K5T0</accession>
<dbReference type="Proteomes" id="UP001494902">
    <property type="component" value="Unassembled WGS sequence"/>
</dbReference>
<name>A0ABV1K5T0_9PSEU</name>
<evidence type="ECO:0000256" key="1">
    <source>
        <dbReference type="ARBA" id="ARBA00005801"/>
    </source>
</evidence>
<evidence type="ECO:0000313" key="4">
    <source>
        <dbReference type="EMBL" id="MEQ3549804.1"/>
    </source>
</evidence>
<comment type="caution">
    <text evidence="4">The sequence shown here is derived from an EMBL/GenBank/DDBJ whole genome shotgun (WGS) entry which is preliminary data.</text>
</comment>
<sequence length="241" mass="23433">MDLLLLPPAAGASDAAALVAASLLGTAVPLGAALPLVAAVLCGAAGALAGALTRRWLVRLRRGAPVEPPWCEVGLGVLWAALGVGVAGSLVDVRWAALLTVLSWLTVAGSATDLLRRRLPNALTLPALPLVLLALVPAGEAAVLRGLGGALVLAGAYAVVHLVSPVAMGAGDVKLAGAVGAAVTGPAWASLPVAAVLVVQLSAVVAVVALVSGRAGWRTGLPHGPVLLGSALVVVVAGAGT</sequence>
<dbReference type="RefSeq" id="WP_349296899.1">
    <property type="nucleotide sequence ID" value="NZ_JBEDNQ010000002.1"/>
</dbReference>
<keyword evidence="2" id="KW-1133">Transmembrane helix</keyword>
<dbReference type="EC" id="3.4.23.-" evidence="4"/>
<evidence type="ECO:0000259" key="3">
    <source>
        <dbReference type="Pfam" id="PF01478"/>
    </source>
</evidence>
<organism evidence="4 5">
    <name type="scientific">Pseudonocardia nematodicida</name>
    <dbReference type="NCBI Taxonomy" id="1206997"/>
    <lineage>
        <taxon>Bacteria</taxon>
        <taxon>Bacillati</taxon>
        <taxon>Actinomycetota</taxon>
        <taxon>Actinomycetes</taxon>
        <taxon>Pseudonocardiales</taxon>
        <taxon>Pseudonocardiaceae</taxon>
        <taxon>Pseudonocardia</taxon>
    </lineage>
</organism>
<keyword evidence="2" id="KW-0472">Membrane</keyword>
<feature type="transmembrane region" description="Helical" evidence="2">
    <location>
        <begin position="127"/>
        <end position="160"/>
    </location>
</feature>
<dbReference type="PANTHER" id="PTHR30487">
    <property type="entry name" value="TYPE 4 PREPILIN-LIKE PROTEINS LEADER PEPTIDE-PROCESSING ENZYME"/>
    <property type="match status" value="1"/>
</dbReference>
<dbReference type="Pfam" id="PF01478">
    <property type="entry name" value="Peptidase_A24"/>
    <property type="match status" value="1"/>
</dbReference>
<feature type="transmembrane region" description="Helical" evidence="2">
    <location>
        <begin position="223"/>
        <end position="240"/>
    </location>
</feature>
<comment type="similarity">
    <text evidence="1">Belongs to the peptidase A24 family.</text>
</comment>
<feature type="transmembrane region" description="Helical" evidence="2">
    <location>
        <begin position="187"/>
        <end position="211"/>
    </location>
</feature>